<dbReference type="Gene3D" id="3.20.20.330">
    <property type="entry name" value="Homocysteine-binding-like domain"/>
    <property type="match status" value="1"/>
</dbReference>
<evidence type="ECO:0000256" key="3">
    <source>
        <dbReference type="PIRSR" id="PIRSR037505-2"/>
    </source>
</evidence>
<feature type="binding site" evidence="3 4">
    <location>
        <position position="210"/>
    </location>
    <ligand>
        <name>Zn(2+)</name>
        <dbReference type="ChEBI" id="CHEBI:29105"/>
    </ligand>
</feature>
<dbReference type="GO" id="GO:0008270">
    <property type="term" value="F:zinc ion binding"/>
    <property type="evidence" value="ECO:0007669"/>
    <property type="project" value="InterPro"/>
</dbReference>
<dbReference type="InterPro" id="IPR017226">
    <property type="entry name" value="BHMT-like"/>
</dbReference>
<evidence type="ECO:0000259" key="5">
    <source>
        <dbReference type="PROSITE" id="PS50970"/>
    </source>
</evidence>
<feature type="binding site" evidence="3 4">
    <location>
        <position position="288"/>
    </location>
    <ligand>
        <name>Zn(2+)</name>
        <dbReference type="ChEBI" id="CHEBI:29105"/>
    </ligand>
</feature>
<keyword evidence="2 4" id="KW-0808">Transferase</keyword>
<proteinExistence type="predicted"/>
<evidence type="ECO:0000313" key="7">
    <source>
        <dbReference type="Proteomes" id="UP000182888"/>
    </source>
</evidence>
<dbReference type="GO" id="GO:0008168">
    <property type="term" value="F:methyltransferase activity"/>
    <property type="evidence" value="ECO:0007669"/>
    <property type="project" value="UniProtKB-UniRule"/>
</dbReference>
<dbReference type="Proteomes" id="UP000182888">
    <property type="component" value="Unassembled WGS sequence"/>
</dbReference>
<evidence type="ECO:0000256" key="2">
    <source>
        <dbReference type="ARBA" id="ARBA00022679"/>
    </source>
</evidence>
<dbReference type="GO" id="GO:0032259">
    <property type="term" value="P:methylation"/>
    <property type="evidence" value="ECO:0007669"/>
    <property type="project" value="UniProtKB-KW"/>
</dbReference>
<dbReference type="PIRSF" id="PIRSF037505">
    <property type="entry name" value="Betaine_HMT"/>
    <property type="match status" value="1"/>
</dbReference>
<dbReference type="PROSITE" id="PS50970">
    <property type="entry name" value="HCY"/>
    <property type="match status" value="1"/>
</dbReference>
<reference evidence="7" key="1">
    <citation type="submission" date="2014-08" db="EMBL/GenBank/DDBJ databases">
        <authorList>
            <person name="Edwards T."/>
        </authorList>
    </citation>
    <scope>NUCLEOTIDE SEQUENCE [LARGE SCALE GENOMIC DNA]</scope>
</reference>
<dbReference type="InterPro" id="IPR036589">
    <property type="entry name" value="HCY_dom_sf"/>
</dbReference>
<protein>
    <submittedName>
        <fullName evidence="6">Homocysteine S-methyltransferase</fullName>
    </submittedName>
</protein>
<accession>A0A0K2VR39</accession>
<sequence>MTAQRNDFTILDGGMGRLLERLGAPFRLPEWSALSLIEAPHFVEKAHRAFVESGADIITTNSYGLVPHMIGRERFEKDGRALADRAGRIAREVADKAPGDIRVAGSLPPLFESYRPGNFRPDEAPRILESLVAGLSLHVDLWLIETQSSTAEALAALAAVGKSHLPVFVSYTLKDEDGRVGPPELRSGEPVADAVTATLAAGASAILFNCSQPEVMGEAVVAARRAIAASDKPQASLGVYANAFLPEPPSDTPYAGISEIRKDLDPQNYLKWVKLWVEQGATIVGGCCGIGPEHIAAIKASREVVPAG</sequence>
<dbReference type="InterPro" id="IPR003726">
    <property type="entry name" value="HCY_dom"/>
</dbReference>
<name>A0A0K2VR39_MESPL</name>
<evidence type="ECO:0000313" key="6">
    <source>
        <dbReference type="EMBL" id="CDX51048.1"/>
    </source>
</evidence>
<dbReference type="AlphaFoldDB" id="A0A0K2VR39"/>
<evidence type="ECO:0000256" key="4">
    <source>
        <dbReference type="PROSITE-ProRule" id="PRU00333"/>
    </source>
</evidence>
<dbReference type="EMBL" id="CCND01000005">
    <property type="protein sequence ID" value="CDX51048.1"/>
    <property type="molecule type" value="Genomic_DNA"/>
</dbReference>
<comment type="cofactor">
    <cofactor evidence="3">
        <name>Zn(2+)</name>
        <dbReference type="ChEBI" id="CHEBI:29105"/>
    </cofactor>
    <text evidence="3">Binds 1 zinc ion per subunit.</text>
</comment>
<gene>
    <name evidence="6" type="ORF">MPL1032_130112</name>
</gene>
<feature type="domain" description="Hcy-binding" evidence="5">
    <location>
        <begin position="1"/>
        <end position="302"/>
    </location>
</feature>
<evidence type="ECO:0000256" key="1">
    <source>
        <dbReference type="ARBA" id="ARBA00022603"/>
    </source>
</evidence>
<dbReference type="Pfam" id="PF02574">
    <property type="entry name" value="S-methyl_trans"/>
    <property type="match status" value="1"/>
</dbReference>
<keyword evidence="1 4" id="KW-0489">Methyltransferase</keyword>
<keyword evidence="3 4" id="KW-0862">Zinc</keyword>
<feature type="binding site" evidence="3 4">
    <location>
        <position position="287"/>
    </location>
    <ligand>
        <name>Zn(2+)</name>
        <dbReference type="ChEBI" id="CHEBI:29105"/>
    </ligand>
</feature>
<dbReference type="GO" id="GO:0009086">
    <property type="term" value="P:methionine biosynthetic process"/>
    <property type="evidence" value="ECO:0007669"/>
    <property type="project" value="InterPro"/>
</dbReference>
<organism evidence="6 7">
    <name type="scientific">Mesorhizobium plurifarium</name>
    <dbReference type="NCBI Taxonomy" id="69974"/>
    <lineage>
        <taxon>Bacteria</taxon>
        <taxon>Pseudomonadati</taxon>
        <taxon>Pseudomonadota</taxon>
        <taxon>Alphaproteobacteria</taxon>
        <taxon>Hyphomicrobiales</taxon>
        <taxon>Phyllobacteriaceae</taxon>
        <taxon>Mesorhizobium</taxon>
    </lineage>
</organism>
<dbReference type="PANTHER" id="PTHR11103">
    <property type="entry name" value="SLR1189 PROTEIN"/>
    <property type="match status" value="1"/>
</dbReference>
<dbReference type="SUPFAM" id="SSF82282">
    <property type="entry name" value="Homocysteine S-methyltransferase"/>
    <property type="match status" value="1"/>
</dbReference>
<dbReference type="PANTHER" id="PTHR11103:SF18">
    <property type="entry name" value="SLR1189 PROTEIN"/>
    <property type="match status" value="1"/>
</dbReference>
<keyword evidence="3 4" id="KW-0479">Metal-binding</keyword>